<dbReference type="FunFam" id="3.30.930.10:FF:000020">
    <property type="entry name" value="Octanoyltransferase"/>
    <property type="match status" value="1"/>
</dbReference>
<evidence type="ECO:0000256" key="6">
    <source>
        <dbReference type="HAMAP-Rule" id="MF_00013"/>
    </source>
</evidence>
<keyword evidence="2 6" id="KW-0963">Cytoplasm</keyword>
<dbReference type="NCBIfam" id="TIGR00214">
    <property type="entry name" value="lipB"/>
    <property type="match status" value="1"/>
</dbReference>
<comment type="catalytic activity">
    <reaction evidence="6 7">
        <text>octanoyl-[ACP] + L-lysyl-[protein] = N(6)-octanoyl-L-lysyl-[protein] + holo-[ACP] + H(+)</text>
        <dbReference type="Rhea" id="RHEA:17665"/>
        <dbReference type="Rhea" id="RHEA-COMP:9636"/>
        <dbReference type="Rhea" id="RHEA-COMP:9685"/>
        <dbReference type="Rhea" id="RHEA-COMP:9752"/>
        <dbReference type="Rhea" id="RHEA-COMP:9928"/>
        <dbReference type="ChEBI" id="CHEBI:15378"/>
        <dbReference type="ChEBI" id="CHEBI:29969"/>
        <dbReference type="ChEBI" id="CHEBI:64479"/>
        <dbReference type="ChEBI" id="CHEBI:78463"/>
        <dbReference type="ChEBI" id="CHEBI:78809"/>
        <dbReference type="EC" id="2.3.1.181"/>
    </reaction>
</comment>
<dbReference type="InterPro" id="IPR020605">
    <property type="entry name" value="Octanoyltransferase_CS"/>
</dbReference>
<evidence type="ECO:0000313" key="13">
    <source>
        <dbReference type="Proteomes" id="UP000318834"/>
    </source>
</evidence>
<feature type="binding site" evidence="6 9">
    <location>
        <begin position="155"/>
        <end position="157"/>
    </location>
    <ligand>
        <name>substrate</name>
    </ligand>
</feature>
<dbReference type="Proteomes" id="UP000318834">
    <property type="component" value="Unassembled WGS sequence"/>
</dbReference>
<gene>
    <name evidence="6 12" type="primary">lipB</name>
    <name evidence="12" type="ORF">E6H05_14080</name>
</gene>
<dbReference type="PROSITE" id="PS51733">
    <property type="entry name" value="BPL_LPL_CATALYTIC"/>
    <property type="match status" value="1"/>
</dbReference>
<reference evidence="12 13" key="1">
    <citation type="journal article" date="2019" name="Nat. Microbiol.">
        <title>Mediterranean grassland soil C-N compound turnover is dependent on rainfall and depth, and is mediated by genomically divergent microorganisms.</title>
        <authorList>
            <person name="Diamond S."/>
            <person name="Andeer P.F."/>
            <person name="Li Z."/>
            <person name="Crits-Christoph A."/>
            <person name="Burstein D."/>
            <person name="Anantharaman K."/>
            <person name="Lane K.R."/>
            <person name="Thomas B.C."/>
            <person name="Pan C."/>
            <person name="Northen T.R."/>
            <person name="Banfield J.F."/>
        </authorList>
    </citation>
    <scope>NUCLEOTIDE SEQUENCE [LARGE SCALE GENOMIC DNA]</scope>
    <source>
        <strain evidence="12">NP_8</strain>
    </source>
</reference>
<dbReference type="Pfam" id="PF21948">
    <property type="entry name" value="LplA-B_cat"/>
    <property type="match status" value="1"/>
</dbReference>
<evidence type="ECO:0000256" key="10">
    <source>
        <dbReference type="PIRSR" id="PIRSR016262-3"/>
    </source>
</evidence>
<dbReference type="EC" id="2.3.1.181" evidence="6 7"/>
<dbReference type="GO" id="GO:0033819">
    <property type="term" value="F:lipoyl(octanoyl) transferase activity"/>
    <property type="evidence" value="ECO:0007669"/>
    <property type="project" value="UniProtKB-EC"/>
</dbReference>
<evidence type="ECO:0000313" key="12">
    <source>
        <dbReference type="EMBL" id="TMI70166.1"/>
    </source>
</evidence>
<evidence type="ECO:0000256" key="5">
    <source>
        <dbReference type="ARBA" id="ARBA00024732"/>
    </source>
</evidence>
<dbReference type="InterPro" id="IPR045864">
    <property type="entry name" value="aa-tRNA-synth_II/BPL/LPL"/>
</dbReference>
<dbReference type="HAMAP" id="MF_00013">
    <property type="entry name" value="LipB"/>
    <property type="match status" value="1"/>
</dbReference>
<dbReference type="NCBIfam" id="NF010922">
    <property type="entry name" value="PRK14342.1"/>
    <property type="match status" value="1"/>
</dbReference>
<comment type="pathway">
    <text evidence="1 6 7">Protein modification; protein lipoylation via endogenous pathway; protein N(6)-(lipoyl)lysine from octanoyl-[acyl-carrier-protein]: step 1/2.</text>
</comment>
<dbReference type="PIRSF" id="PIRSF016262">
    <property type="entry name" value="LPLase"/>
    <property type="match status" value="1"/>
</dbReference>
<comment type="miscellaneous">
    <text evidence="6">In the reaction, the free carboxyl group of octanoic acid is attached via an amide linkage to the epsilon-amino group of a specific lysine residue of lipoyl domains of lipoate-dependent enzymes.</text>
</comment>
<keyword evidence="4 6" id="KW-0012">Acyltransferase</keyword>
<feature type="site" description="Lowers pKa of active site Cys" evidence="6 10">
    <location>
        <position position="152"/>
    </location>
</feature>
<evidence type="ECO:0000256" key="9">
    <source>
        <dbReference type="PIRSR" id="PIRSR016262-2"/>
    </source>
</evidence>
<evidence type="ECO:0000256" key="7">
    <source>
        <dbReference type="PIRNR" id="PIRNR016262"/>
    </source>
</evidence>
<evidence type="ECO:0000256" key="3">
    <source>
        <dbReference type="ARBA" id="ARBA00022679"/>
    </source>
</evidence>
<comment type="similarity">
    <text evidence="6 7">Belongs to the LipB family.</text>
</comment>
<protein>
    <recommendedName>
        <fullName evidence="6 7">Octanoyltransferase</fullName>
        <ecNumber evidence="6 7">2.3.1.181</ecNumber>
    </recommendedName>
    <alternativeName>
        <fullName evidence="6">Lipoate-protein ligase B</fullName>
    </alternativeName>
    <alternativeName>
        <fullName evidence="6">Lipoyl/octanoyl transferase</fullName>
    </alternativeName>
    <alternativeName>
        <fullName evidence="6">Octanoyl-[acyl-carrier-protein]-protein N-octanoyltransferase</fullName>
    </alternativeName>
</protein>
<evidence type="ECO:0000259" key="11">
    <source>
        <dbReference type="PROSITE" id="PS51733"/>
    </source>
</evidence>
<dbReference type="PANTHER" id="PTHR10993">
    <property type="entry name" value="OCTANOYLTRANSFERASE"/>
    <property type="match status" value="1"/>
</dbReference>
<feature type="binding site" evidence="6 9">
    <location>
        <begin position="168"/>
        <end position="170"/>
    </location>
    <ligand>
        <name>substrate</name>
    </ligand>
</feature>
<dbReference type="Gene3D" id="3.30.930.10">
    <property type="entry name" value="Bira Bifunctional Protein, Domain 2"/>
    <property type="match status" value="1"/>
</dbReference>
<feature type="domain" description="BPL/LPL catalytic" evidence="11">
    <location>
        <begin position="49"/>
        <end position="223"/>
    </location>
</feature>
<dbReference type="InterPro" id="IPR004143">
    <property type="entry name" value="BPL_LPL_catalytic"/>
</dbReference>
<comment type="subcellular location">
    <subcellularLocation>
        <location evidence="6">Cytoplasm</location>
    </subcellularLocation>
</comment>
<dbReference type="PANTHER" id="PTHR10993:SF7">
    <property type="entry name" value="LIPOYLTRANSFERASE 2, MITOCHONDRIAL-RELATED"/>
    <property type="match status" value="1"/>
</dbReference>
<dbReference type="GO" id="GO:0009249">
    <property type="term" value="P:protein lipoylation"/>
    <property type="evidence" value="ECO:0007669"/>
    <property type="project" value="InterPro"/>
</dbReference>
<dbReference type="SUPFAM" id="SSF55681">
    <property type="entry name" value="Class II aaRS and biotin synthetases"/>
    <property type="match status" value="1"/>
</dbReference>
<feature type="active site" description="Acyl-thioester intermediate" evidence="6 8">
    <location>
        <position position="186"/>
    </location>
</feature>
<feature type="binding site" evidence="6 9">
    <location>
        <begin position="88"/>
        <end position="95"/>
    </location>
    <ligand>
        <name>substrate</name>
    </ligand>
</feature>
<dbReference type="InterPro" id="IPR000544">
    <property type="entry name" value="Octanoyltransferase"/>
</dbReference>
<keyword evidence="3 6" id="KW-0808">Transferase</keyword>
<dbReference type="CDD" id="cd16444">
    <property type="entry name" value="LipB"/>
    <property type="match status" value="1"/>
</dbReference>
<dbReference type="UniPathway" id="UPA00538">
    <property type="reaction ID" value="UER00592"/>
</dbReference>
<comment type="function">
    <text evidence="5 6 7">Catalyzes the transfer of endogenously produced octanoic acid from octanoyl-acyl-carrier-protein onto the lipoyl domains of lipoate-dependent enzymes. Lipoyl-ACP can also act as a substrate although octanoyl-ACP is likely to be the physiological substrate.</text>
</comment>
<sequence>MKLAEALQVEHRRPELPTLGCRAVIKRLGLADYAPTYAAMRRFTDARGAPTPDELWVLEHPPVYTVGIAGRTEHFPRATAIPIERVDRGGQITYHGPGQAIVYALVDLARRGLTVRGMVTFLEQAVIDTLAAYRVSASRRSEAPGVYVDGVKIAALGLRVRRGCCYHGVALNVNMDLAPFSAIDPCGYPGLAVTQTSALGIAAGTNELGGELARRIARLIENK</sequence>
<proteinExistence type="inferred from homology"/>
<organism evidence="12 13">
    <name type="scientific">Candidatus Segetimicrobium genomatis</name>
    <dbReference type="NCBI Taxonomy" id="2569760"/>
    <lineage>
        <taxon>Bacteria</taxon>
        <taxon>Bacillati</taxon>
        <taxon>Candidatus Sysuimicrobiota</taxon>
        <taxon>Candidatus Sysuimicrobiia</taxon>
        <taxon>Candidatus Sysuimicrobiales</taxon>
        <taxon>Candidatus Segetimicrobiaceae</taxon>
        <taxon>Candidatus Segetimicrobium</taxon>
    </lineage>
</organism>
<comment type="caution">
    <text evidence="12">The sequence shown here is derived from an EMBL/GenBank/DDBJ whole genome shotgun (WGS) entry which is preliminary data.</text>
</comment>
<dbReference type="PROSITE" id="PS01313">
    <property type="entry name" value="LIPB"/>
    <property type="match status" value="1"/>
</dbReference>
<evidence type="ECO:0000256" key="4">
    <source>
        <dbReference type="ARBA" id="ARBA00023315"/>
    </source>
</evidence>
<accession>A0A537IFX5</accession>
<dbReference type="GO" id="GO:0005737">
    <property type="term" value="C:cytoplasm"/>
    <property type="evidence" value="ECO:0007669"/>
    <property type="project" value="UniProtKB-SubCell"/>
</dbReference>
<dbReference type="AlphaFoldDB" id="A0A537IFX5"/>
<name>A0A537IFX5_9BACT</name>
<evidence type="ECO:0000256" key="8">
    <source>
        <dbReference type="PIRSR" id="PIRSR016262-1"/>
    </source>
</evidence>
<evidence type="ECO:0000256" key="2">
    <source>
        <dbReference type="ARBA" id="ARBA00022490"/>
    </source>
</evidence>
<evidence type="ECO:0000256" key="1">
    <source>
        <dbReference type="ARBA" id="ARBA00004821"/>
    </source>
</evidence>
<dbReference type="EMBL" id="VBAP01000162">
    <property type="protein sequence ID" value="TMI70166.1"/>
    <property type="molecule type" value="Genomic_DNA"/>
</dbReference>